<feature type="region of interest" description="Disordered" evidence="1">
    <location>
        <begin position="1"/>
        <end position="24"/>
    </location>
</feature>
<evidence type="ECO:0000313" key="3">
    <source>
        <dbReference type="EMBL" id="KAF2137900.1"/>
    </source>
</evidence>
<accession>A0A6A6B1H7</accession>
<sequence>MAPAVPTAAQPAVTPVNTSPPTGDIHDPRVLSGYLVGGTVALVLAFGICLNAYLGIRNFFRRRQARREKRFLDQHHALSQAREQQLHERYIAALDDHAKRTAAALATISTGGDIELAQLKFGGAGIQLTPNAPLGPRPYNGPVTSLGRPIPPEKYNGPKTSLGRPILAATPGPSMPKPTNTSGFTSLGRPIAEMDMPPRPTGPVPTITPQYSTFPRVNYSPGRQRSATTVSNGSSSKLSQKSKASNSSAPPMPPLPHMDKTLAAIIAEGNQKAKEEMDRVRVPHAITVSGARHTPIVVPSTATMIAMDNSDIPTDMTNLSKIASTQRGVGTSNPAIEGYGIGASYGGSYGHTTGGYSNHNLRGAYIEGLPYTPRGHRRLT</sequence>
<keyword evidence="4" id="KW-1185">Reference proteome</keyword>
<protein>
    <submittedName>
        <fullName evidence="3">Uncharacterized protein</fullName>
    </submittedName>
</protein>
<feature type="compositionally biased region" description="Low complexity" evidence="1">
    <location>
        <begin position="231"/>
        <end position="249"/>
    </location>
</feature>
<evidence type="ECO:0000256" key="1">
    <source>
        <dbReference type="SAM" id="MobiDB-lite"/>
    </source>
</evidence>
<feature type="compositionally biased region" description="Polar residues" evidence="1">
    <location>
        <begin position="207"/>
        <end position="230"/>
    </location>
</feature>
<keyword evidence="2" id="KW-0812">Transmembrane</keyword>
<keyword evidence="2" id="KW-0472">Membrane</keyword>
<feature type="compositionally biased region" description="Low complexity" evidence="1">
    <location>
        <begin position="1"/>
        <end position="17"/>
    </location>
</feature>
<name>A0A6A6B1H7_9PEZI</name>
<evidence type="ECO:0000313" key="4">
    <source>
        <dbReference type="Proteomes" id="UP000799438"/>
    </source>
</evidence>
<feature type="region of interest" description="Disordered" evidence="1">
    <location>
        <begin position="170"/>
        <end position="257"/>
    </location>
</feature>
<feature type="transmembrane region" description="Helical" evidence="2">
    <location>
        <begin position="34"/>
        <end position="60"/>
    </location>
</feature>
<evidence type="ECO:0000256" key="2">
    <source>
        <dbReference type="SAM" id="Phobius"/>
    </source>
</evidence>
<proteinExistence type="predicted"/>
<dbReference type="GeneID" id="54302818"/>
<reference evidence="3" key="1">
    <citation type="journal article" date="2020" name="Stud. Mycol.">
        <title>101 Dothideomycetes genomes: a test case for predicting lifestyles and emergence of pathogens.</title>
        <authorList>
            <person name="Haridas S."/>
            <person name="Albert R."/>
            <person name="Binder M."/>
            <person name="Bloem J."/>
            <person name="Labutti K."/>
            <person name="Salamov A."/>
            <person name="Andreopoulos B."/>
            <person name="Baker S."/>
            <person name="Barry K."/>
            <person name="Bills G."/>
            <person name="Bluhm B."/>
            <person name="Cannon C."/>
            <person name="Castanera R."/>
            <person name="Culley D."/>
            <person name="Daum C."/>
            <person name="Ezra D."/>
            <person name="Gonzalez J."/>
            <person name="Henrissat B."/>
            <person name="Kuo A."/>
            <person name="Liang C."/>
            <person name="Lipzen A."/>
            <person name="Lutzoni F."/>
            <person name="Magnuson J."/>
            <person name="Mondo S."/>
            <person name="Nolan M."/>
            <person name="Ohm R."/>
            <person name="Pangilinan J."/>
            <person name="Park H.-J."/>
            <person name="Ramirez L."/>
            <person name="Alfaro M."/>
            <person name="Sun H."/>
            <person name="Tritt A."/>
            <person name="Yoshinaga Y."/>
            <person name="Zwiers L.-H."/>
            <person name="Turgeon B."/>
            <person name="Goodwin S."/>
            <person name="Spatafora J."/>
            <person name="Crous P."/>
            <person name="Grigoriev I."/>
        </authorList>
    </citation>
    <scope>NUCLEOTIDE SEQUENCE</scope>
    <source>
        <strain evidence="3">CBS 121167</strain>
    </source>
</reference>
<dbReference type="AlphaFoldDB" id="A0A6A6B1H7"/>
<dbReference type="RefSeq" id="XP_033393615.1">
    <property type="nucleotide sequence ID" value="XM_033545314.1"/>
</dbReference>
<organism evidence="3 4">
    <name type="scientific">Aplosporella prunicola CBS 121167</name>
    <dbReference type="NCBI Taxonomy" id="1176127"/>
    <lineage>
        <taxon>Eukaryota</taxon>
        <taxon>Fungi</taxon>
        <taxon>Dikarya</taxon>
        <taxon>Ascomycota</taxon>
        <taxon>Pezizomycotina</taxon>
        <taxon>Dothideomycetes</taxon>
        <taxon>Dothideomycetes incertae sedis</taxon>
        <taxon>Botryosphaeriales</taxon>
        <taxon>Aplosporellaceae</taxon>
        <taxon>Aplosporella</taxon>
    </lineage>
</organism>
<dbReference type="Proteomes" id="UP000799438">
    <property type="component" value="Unassembled WGS sequence"/>
</dbReference>
<dbReference type="EMBL" id="ML995499">
    <property type="protein sequence ID" value="KAF2137900.1"/>
    <property type="molecule type" value="Genomic_DNA"/>
</dbReference>
<keyword evidence="2" id="KW-1133">Transmembrane helix</keyword>
<gene>
    <name evidence="3" type="ORF">K452DRAFT_339575</name>
</gene>